<evidence type="ECO:0000256" key="6">
    <source>
        <dbReference type="ARBA" id="ARBA00022840"/>
    </source>
</evidence>
<dbReference type="SUPFAM" id="SSF52540">
    <property type="entry name" value="P-loop containing nucleoside triphosphate hydrolases"/>
    <property type="match status" value="2"/>
</dbReference>
<dbReference type="FunFam" id="3.40.50.300:FF:000109">
    <property type="entry name" value="Peroxisomal biogenesis factor 6"/>
    <property type="match status" value="1"/>
</dbReference>
<evidence type="ECO:0000256" key="1">
    <source>
        <dbReference type="ARBA" id="ARBA00004370"/>
    </source>
</evidence>
<dbReference type="Pfam" id="PF25395">
    <property type="entry name" value="DPBB_PEX6"/>
    <property type="match status" value="1"/>
</dbReference>
<reference evidence="12" key="2">
    <citation type="submission" date="2025-08" db="UniProtKB">
        <authorList>
            <consortium name="Ensembl"/>
        </authorList>
    </citation>
    <scope>IDENTIFICATION</scope>
</reference>
<keyword evidence="6" id="KW-0067">ATP-binding</keyword>
<dbReference type="Gene3D" id="1.10.8.60">
    <property type="match status" value="2"/>
</dbReference>
<evidence type="ECO:0000256" key="9">
    <source>
        <dbReference type="ARBA" id="ARBA00034920"/>
    </source>
</evidence>
<proteinExistence type="inferred from homology"/>
<protein>
    <recommendedName>
        <fullName evidence="8">Peroxisomal ATPase PEX6</fullName>
    </recommendedName>
    <alternativeName>
        <fullName evidence="9">Peroxin-6</fullName>
    </alternativeName>
</protein>
<dbReference type="InterPro" id="IPR003959">
    <property type="entry name" value="ATPase_AAA_core"/>
</dbReference>
<dbReference type="FunFam" id="1.10.8.60:FF:000039">
    <property type="entry name" value="peroxisome biogenesis factor 6"/>
    <property type="match status" value="1"/>
</dbReference>
<dbReference type="InterPro" id="IPR003593">
    <property type="entry name" value="AAA+_ATPase"/>
</dbReference>
<evidence type="ECO:0000256" key="2">
    <source>
        <dbReference type="ARBA" id="ARBA00006914"/>
    </source>
</evidence>
<dbReference type="GeneTree" id="ENSGT00550000074953"/>
<evidence type="ECO:0000256" key="7">
    <source>
        <dbReference type="ARBA" id="ARBA00023136"/>
    </source>
</evidence>
<evidence type="ECO:0000256" key="10">
    <source>
        <dbReference type="ARBA" id="ARBA00048778"/>
    </source>
</evidence>
<dbReference type="SMART" id="SM00382">
    <property type="entry name" value="AAA"/>
    <property type="match status" value="2"/>
</dbReference>
<dbReference type="Gene3D" id="3.40.50.300">
    <property type="entry name" value="P-loop containing nucleotide triphosphate hydrolases"/>
    <property type="match status" value="2"/>
</dbReference>
<keyword evidence="4" id="KW-0547">Nucleotide-binding</keyword>
<evidence type="ECO:0000313" key="12">
    <source>
        <dbReference type="Ensembl" id="ENSSFOP00015035043.2"/>
    </source>
</evidence>
<dbReference type="PANTHER" id="PTHR23077">
    <property type="entry name" value="AAA-FAMILY ATPASE"/>
    <property type="match status" value="1"/>
</dbReference>
<accession>A0A8C9SIB7</accession>
<comment type="catalytic activity">
    <reaction evidence="10">
        <text>ATP + H2O = ADP + phosphate + H(+)</text>
        <dbReference type="Rhea" id="RHEA:13065"/>
        <dbReference type="ChEBI" id="CHEBI:15377"/>
        <dbReference type="ChEBI" id="CHEBI:15378"/>
        <dbReference type="ChEBI" id="CHEBI:30616"/>
        <dbReference type="ChEBI" id="CHEBI:43474"/>
        <dbReference type="ChEBI" id="CHEBI:456216"/>
    </reaction>
    <physiologicalReaction direction="left-to-right" evidence="10">
        <dbReference type="Rhea" id="RHEA:13066"/>
    </physiologicalReaction>
</comment>
<evidence type="ECO:0000256" key="3">
    <source>
        <dbReference type="ARBA" id="ARBA00022593"/>
    </source>
</evidence>
<gene>
    <name evidence="12" type="primary">pex6</name>
</gene>
<evidence type="ECO:0000256" key="4">
    <source>
        <dbReference type="ARBA" id="ARBA00022741"/>
    </source>
</evidence>
<dbReference type="Proteomes" id="UP000694397">
    <property type="component" value="Chromosome 16"/>
</dbReference>
<name>A0A8C9SIB7_SCLFO</name>
<dbReference type="KEGG" id="sfm:108933597"/>
<dbReference type="InterPro" id="IPR057604">
    <property type="entry name" value="DPBB_PEX6"/>
</dbReference>
<feature type="domain" description="AAA+ ATPase" evidence="11">
    <location>
        <begin position="651"/>
        <end position="781"/>
    </location>
</feature>
<comment type="subcellular location">
    <subcellularLocation>
        <location evidence="1">Membrane</location>
    </subcellularLocation>
</comment>
<dbReference type="AlphaFoldDB" id="A0A8C9SIB7"/>
<dbReference type="GO" id="GO:0005778">
    <property type="term" value="C:peroxisomal membrane"/>
    <property type="evidence" value="ECO:0007669"/>
    <property type="project" value="TreeGrafter"/>
</dbReference>
<dbReference type="PROSITE" id="PS00674">
    <property type="entry name" value="AAA"/>
    <property type="match status" value="1"/>
</dbReference>
<dbReference type="PANTHER" id="PTHR23077:SF9">
    <property type="entry name" value="PEROXISOMAL ATPASE PEX6"/>
    <property type="match status" value="1"/>
</dbReference>
<evidence type="ECO:0000256" key="5">
    <source>
        <dbReference type="ARBA" id="ARBA00022801"/>
    </source>
</evidence>
<dbReference type="GO" id="GO:0016558">
    <property type="term" value="P:protein import into peroxisome matrix"/>
    <property type="evidence" value="ECO:0007669"/>
    <property type="project" value="TreeGrafter"/>
</dbReference>
<dbReference type="GO" id="GO:0005829">
    <property type="term" value="C:cytosol"/>
    <property type="evidence" value="ECO:0007669"/>
    <property type="project" value="TreeGrafter"/>
</dbReference>
<dbReference type="InterPro" id="IPR027417">
    <property type="entry name" value="P-loop_NTPase"/>
</dbReference>
<sequence length="1164" mass="126317">MLRDVRAIRGCRELRAAWINKHVRIAHTQTSHQAIRLCLNSVPPLYYNRLQRCIFKKAKIYLHYAGQVSQHNLHRCETSKPHQDTRSSETLDCSAFYTKAWLSRARALFNMAIPAELWCSDTFPPHLNPLHVLACKSQFSQLFNSSGHPVCVLAFSRRRTPCSRSDIFICVHLTAECESIADRDAPLKLHASRLFLRHYGFQNGARGRVRAISPIALSRVVLGARTKQSFRWVTSERFSSGLLVLASCETRATVARRGDALLLPCHPVFGADVAQVQQYFADVFVLDCAPVAQGLITTSTSVVVTDCRDVPWSGGAPEPCGGAHHPARPVTPVYASDFAHYARSLDGGPSLLQNTRLLSSPFSDFLRALECRLDVRVADVSGLGVGAGEERAPAADVHAAIFVRKQLLFKLGLFNGEWVSAAPLGPPAERAPCHLAAVLVHELGAEVPEHVALVSPALWFNVSGGEAVPVGGRALKIKRLIGSLSSAGTRLSESPSRSAAPPFAQELHIQVVVSPDYSCRGVFDDILSEHFTTPRLVQTGDLLCVPTKGHAEFLKSSSESFSRWPVLYFKVKKVSGKTAGDCSAPCGYLADAERTSLYTGGSVNSFVPCSLLDDGPSFWSSLSPPGLSNAVDQLTTIIQPHLNESSAALTRGCSVLLTGPKGCGKVTAIKAACRRLNLHFLKVDCVSLCADTPAACEARMRATFSRAALHQPCVLLLRNLQLLGRQHDHVNEDSRVLTTLCLLVSSCPASVVVVGTVHSLLEVSLDASAAFVHQVAMENPTEEQRRAMLSSLCAGLPLGKDVSLGKMAKQTAGFLLSDLVALLTNAGKSAHRRLSKTCFPTGMSLQEEEDLCVSGVSILSSDFSKALELLQAAHSQAIGAPKIPTVKWQDVGGLQQVKKEILDTIQLPLEHPELISLGLRRSGLLLYGPPGTGKTLLAKAVATECSMTFLSVKGPELLNMYVGQSEENVREVFSKARAASPCIIFFDELDSLAPNRGRSGDSGGVMDRVVSQLLAELDGLHSSVDVFVIGATNRPDLLDQSLLRPGRFDKLVYVGISEDKESQLQVLKAIVREFKLDPNVSLPDIVERCPPHLTGADMYALCSDAMTLAIKRKITHIQEGVDTESSPLTLSAEDFLLALERLRPSVSHQELLKYKLVQQKFTAN</sequence>
<dbReference type="GO" id="GO:0005524">
    <property type="term" value="F:ATP binding"/>
    <property type="evidence" value="ECO:0007669"/>
    <property type="project" value="UniProtKB-KW"/>
</dbReference>
<feature type="domain" description="AAA+ ATPase" evidence="11">
    <location>
        <begin position="920"/>
        <end position="1058"/>
    </location>
</feature>
<dbReference type="Pfam" id="PF00004">
    <property type="entry name" value="AAA"/>
    <property type="match status" value="2"/>
</dbReference>
<dbReference type="CDD" id="cd19527">
    <property type="entry name" value="RecA-like_PEX6_r2"/>
    <property type="match status" value="1"/>
</dbReference>
<evidence type="ECO:0000313" key="13">
    <source>
        <dbReference type="Proteomes" id="UP000694397"/>
    </source>
</evidence>
<keyword evidence="7" id="KW-0472">Membrane</keyword>
<keyword evidence="13" id="KW-1185">Reference proteome</keyword>
<comment type="similarity">
    <text evidence="2">Belongs to the AAA ATPase family.</text>
</comment>
<reference evidence="12" key="3">
    <citation type="submission" date="2025-09" db="UniProtKB">
        <authorList>
            <consortium name="Ensembl"/>
        </authorList>
    </citation>
    <scope>IDENTIFICATION</scope>
</reference>
<dbReference type="Ensembl" id="ENSSFOT00015035428.2">
    <property type="protein sequence ID" value="ENSSFOP00015035043.2"/>
    <property type="gene ID" value="ENSSFOG00015022294.2"/>
</dbReference>
<evidence type="ECO:0000259" key="11">
    <source>
        <dbReference type="SMART" id="SM00382"/>
    </source>
</evidence>
<dbReference type="InterPro" id="IPR050168">
    <property type="entry name" value="AAA_ATPase_domain"/>
</dbReference>
<dbReference type="OrthoDB" id="2187at2759"/>
<dbReference type="GeneID" id="108933597"/>
<dbReference type="GO" id="GO:0016887">
    <property type="term" value="F:ATP hydrolysis activity"/>
    <property type="evidence" value="ECO:0007669"/>
    <property type="project" value="InterPro"/>
</dbReference>
<keyword evidence="3" id="KW-0962">Peroxisome biogenesis</keyword>
<dbReference type="FunFam" id="3.40.50.300:FF:000988">
    <property type="entry name" value="peroxisome biogenesis factor 6"/>
    <property type="match status" value="1"/>
</dbReference>
<dbReference type="InterPro" id="IPR003960">
    <property type="entry name" value="ATPase_AAA_CS"/>
</dbReference>
<reference evidence="12 13" key="1">
    <citation type="submission" date="2019-04" db="EMBL/GenBank/DDBJ databases">
        <authorList>
            <consortium name="Wellcome Sanger Institute Data Sharing"/>
        </authorList>
    </citation>
    <scope>NUCLEOTIDE SEQUENCE [LARGE SCALE GENOMIC DNA]</scope>
</reference>
<organism evidence="12 13">
    <name type="scientific">Scleropages formosus</name>
    <name type="common">Asian bonytongue</name>
    <name type="synonym">Osteoglossum formosum</name>
    <dbReference type="NCBI Taxonomy" id="113540"/>
    <lineage>
        <taxon>Eukaryota</taxon>
        <taxon>Metazoa</taxon>
        <taxon>Chordata</taxon>
        <taxon>Craniata</taxon>
        <taxon>Vertebrata</taxon>
        <taxon>Euteleostomi</taxon>
        <taxon>Actinopterygii</taxon>
        <taxon>Neopterygii</taxon>
        <taxon>Teleostei</taxon>
        <taxon>Osteoglossocephala</taxon>
        <taxon>Osteoglossomorpha</taxon>
        <taxon>Osteoglossiformes</taxon>
        <taxon>Osteoglossidae</taxon>
        <taxon>Scleropages</taxon>
    </lineage>
</organism>
<evidence type="ECO:0000256" key="8">
    <source>
        <dbReference type="ARBA" id="ARBA00034811"/>
    </source>
</evidence>
<dbReference type="RefSeq" id="XP_029115059.1">
    <property type="nucleotide sequence ID" value="XM_029259226.1"/>
</dbReference>
<dbReference type="CTD" id="5190"/>
<dbReference type="InterPro" id="IPR047533">
    <property type="entry name" value="RecA-like_PEX6_r2"/>
</dbReference>
<keyword evidence="5" id="KW-0378">Hydrolase</keyword>